<evidence type="ECO:0000256" key="1">
    <source>
        <dbReference type="ARBA" id="ARBA00001971"/>
    </source>
</evidence>
<dbReference type="EMBL" id="LN868509">
    <property type="protein sequence ID" value="CRX79145.1"/>
    <property type="molecule type" value="Genomic_DNA"/>
</dbReference>
<dbReference type="GO" id="GO:0020037">
    <property type="term" value="F:heme binding"/>
    <property type="evidence" value="ECO:0007669"/>
    <property type="project" value="InterPro"/>
</dbReference>
<keyword evidence="7" id="KW-0503">Monooxygenase</keyword>
<dbReference type="Gene3D" id="1.10.630.10">
    <property type="entry name" value="Cytochrome P450"/>
    <property type="match status" value="1"/>
</dbReference>
<dbReference type="InterPro" id="IPR001128">
    <property type="entry name" value="Cyt_P450"/>
</dbReference>
<dbReference type="PROSITE" id="PS00086">
    <property type="entry name" value="CYTOCHROME_P450"/>
    <property type="match status" value="1"/>
</dbReference>
<accession>A0A0H5FTV2</accession>
<evidence type="ECO:0000256" key="6">
    <source>
        <dbReference type="PIRSR" id="PIRSR602401-1"/>
    </source>
</evidence>
<dbReference type="SUPFAM" id="SSF48264">
    <property type="entry name" value="Cytochrome P450"/>
    <property type="match status" value="1"/>
</dbReference>
<dbReference type="Pfam" id="PF00067">
    <property type="entry name" value="p450"/>
    <property type="match status" value="1"/>
</dbReference>
<evidence type="ECO:0000313" key="8">
    <source>
        <dbReference type="EMBL" id="CRX79145.1"/>
    </source>
</evidence>
<dbReference type="GO" id="GO:0016705">
    <property type="term" value="F:oxidoreductase activity, acting on paired donors, with incorporation or reduction of molecular oxygen"/>
    <property type="evidence" value="ECO:0007669"/>
    <property type="project" value="InterPro"/>
</dbReference>
<dbReference type="InterPro" id="IPR002401">
    <property type="entry name" value="Cyt_P450_E_grp-I"/>
</dbReference>
<evidence type="ECO:0008006" key="9">
    <source>
        <dbReference type="Google" id="ProtNLM"/>
    </source>
</evidence>
<dbReference type="InterPro" id="IPR017972">
    <property type="entry name" value="Cyt_P450_CS"/>
</dbReference>
<keyword evidence="6 7" id="KW-0349">Heme</keyword>
<dbReference type="AlphaFoldDB" id="A0A0H5FTV2"/>
<dbReference type="PRINTS" id="PR00385">
    <property type="entry name" value="P450"/>
</dbReference>
<evidence type="ECO:0000256" key="7">
    <source>
        <dbReference type="RuleBase" id="RU000461"/>
    </source>
</evidence>
<dbReference type="PRINTS" id="PR00463">
    <property type="entry name" value="EP450I"/>
</dbReference>
<keyword evidence="3 6" id="KW-0479">Metal-binding</keyword>
<evidence type="ECO:0000256" key="4">
    <source>
        <dbReference type="ARBA" id="ARBA00023002"/>
    </source>
</evidence>
<dbReference type="PANTHER" id="PTHR24305:SF166">
    <property type="entry name" value="CYTOCHROME P450 12A4, MITOCHONDRIAL-RELATED"/>
    <property type="match status" value="1"/>
</dbReference>
<keyword evidence="4 7" id="KW-0560">Oxidoreductase</keyword>
<evidence type="ECO:0000256" key="3">
    <source>
        <dbReference type="ARBA" id="ARBA00022723"/>
    </source>
</evidence>
<name>A0A0H5FTV2_9BASI</name>
<dbReference type="GO" id="GO:0005506">
    <property type="term" value="F:iron ion binding"/>
    <property type="evidence" value="ECO:0007669"/>
    <property type="project" value="InterPro"/>
</dbReference>
<reference evidence="8" key="1">
    <citation type="submission" date="2015-06" db="EMBL/GenBank/DDBJ databases">
        <title>Genetic Architecture Underlying Mating-Type Determination in the Yeast Leucosporidium scottii and the Evolution of Mating Systems in Basidiomycetes.</title>
        <authorList>
            <person name="Maia T.M."/>
            <person name="Lopes S."/>
            <person name="Almeida J.M.G.C.F."/>
            <person name="Rosa L.H."/>
            <person name="Sampaio J.P."/>
            <person name="Goncalves P."/>
            <person name="Coelho M.A."/>
        </authorList>
    </citation>
    <scope>NUCLEOTIDE SEQUENCE</scope>
</reference>
<proteinExistence type="inferred from homology"/>
<comment type="similarity">
    <text evidence="2 7">Belongs to the cytochrome P450 family.</text>
</comment>
<dbReference type="PANTHER" id="PTHR24305">
    <property type="entry name" value="CYTOCHROME P450"/>
    <property type="match status" value="1"/>
</dbReference>
<sequence>MLAFLALACALYLGWTTFKRVQDLLLRYRRSAALLSIFAFLPRLPGFNLGEQYIVRYRHALFSSRTTADVVSLVTFFPPSRGFVLADATAIKHVVMDRSHFPKQTHNYKSLAIFGENAVTTEGEVWRRHRRIVGGSFTEGASELAWEETTRIVDKDCIADDWEQHGHRNGAGKLEVSVPSVVKFTLKIQLLVIAAAAFSHRAPWSEHEPEAIPEGQQITLAAAMHGVLDGGLIRLMCPTWAAGLPIKRLQHVNQAYQEFDLYLKRMIAARQATTESDVRESQGGRRDLLGALVYANQQEAADRGPISSAMTKPKGTLSDEEVLGNMFVIMAAGHETTAHALATTLQYLALHQDVQERLLAHIDEIMPLGAEPPFVNACFLEAMRLQPPIVVIPKHAASDVVIPTEGTAGEGERLYVSRGTDVYLDVVALHRNPKYWGEDCDSYNPERFMDAADGSYRWPREAFMGFSAGPRSCLGQRFSSGKKLPAELVSATAVLALLFRKYKVHLAEDYPRQSMHAEPFQVKVERIMHARYWMSLTPDPVSVVFVER</sequence>
<comment type="cofactor">
    <cofactor evidence="1 6">
        <name>heme</name>
        <dbReference type="ChEBI" id="CHEBI:30413"/>
    </cofactor>
</comment>
<evidence type="ECO:0000256" key="2">
    <source>
        <dbReference type="ARBA" id="ARBA00010617"/>
    </source>
</evidence>
<feature type="binding site" description="axial binding residue" evidence="6">
    <location>
        <position position="473"/>
    </location>
    <ligand>
        <name>heme</name>
        <dbReference type="ChEBI" id="CHEBI:30413"/>
    </ligand>
    <ligandPart>
        <name>Fe</name>
        <dbReference type="ChEBI" id="CHEBI:18248"/>
    </ligandPart>
</feature>
<dbReference type="GO" id="GO:0004497">
    <property type="term" value="F:monooxygenase activity"/>
    <property type="evidence" value="ECO:0007669"/>
    <property type="project" value="UniProtKB-KW"/>
</dbReference>
<dbReference type="InterPro" id="IPR050121">
    <property type="entry name" value="Cytochrome_P450_monoxygenase"/>
</dbReference>
<protein>
    <recommendedName>
        <fullName evidence="9">Cytochrome P450</fullName>
    </recommendedName>
</protein>
<evidence type="ECO:0000256" key="5">
    <source>
        <dbReference type="ARBA" id="ARBA00023004"/>
    </source>
</evidence>
<dbReference type="InterPro" id="IPR036396">
    <property type="entry name" value="Cyt_P450_sf"/>
</dbReference>
<organism evidence="8">
    <name type="scientific">Leucosporidium scottii</name>
    <dbReference type="NCBI Taxonomy" id="5278"/>
    <lineage>
        <taxon>Eukaryota</taxon>
        <taxon>Fungi</taxon>
        <taxon>Dikarya</taxon>
        <taxon>Basidiomycota</taxon>
        <taxon>Pucciniomycotina</taxon>
        <taxon>Microbotryomycetes</taxon>
        <taxon>Leucosporidiales</taxon>
        <taxon>Leucosporidium</taxon>
    </lineage>
</organism>
<keyword evidence="5 6" id="KW-0408">Iron</keyword>